<accession>A0A074Y5G2</accession>
<feature type="transmembrane region" description="Helical" evidence="9">
    <location>
        <begin position="254"/>
        <end position="272"/>
    </location>
</feature>
<organism evidence="10 11">
    <name type="scientific">Aureobasidium subglaciale (strain EXF-2481)</name>
    <name type="common">Aureobasidium pullulans var. subglaciale</name>
    <dbReference type="NCBI Taxonomy" id="1043005"/>
    <lineage>
        <taxon>Eukaryota</taxon>
        <taxon>Fungi</taxon>
        <taxon>Dikarya</taxon>
        <taxon>Ascomycota</taxon>
        <taxon>Pezizomycotina</taxon>
        <taxon>Dothideomycetes</taxon>
        <taxon>Dothideomycetidae</taxon>
        <taxon>Dothideales</taxon>
        <taxon>Saccotheciaceae</taxon>
        <taxon>Aureobasidium</taxon>
    </lineage>
</organism>
<dbReference type="InParanoid" id="A0A074Y5G2"/>
<feature type="transmembrane region" description="Helical" evidence="9">
    <location>
        <begin position="292"/>
        <end position="317"/>
    </location>
</feature>
<reference evidence="10 11" key="1">
    <citation type="journal article" date="2014" name="BMC Genomics">
        <title>Genome sequencing of four Aureobasidium pullulans varieties: biotechnological potential, stress tolerance, and description of new species.</title>
        <authorList>
            <person name="Gostin Ar C."/>
            <person name="Ohm R.A."/>
            <person name="Kogej T."/>
            <person name="Sonjak S."/>
            <person name="Turk M."/>
            <person name="Zajc J."/>
            <person name="Zalar P."/>
            <person name="Grube M."/>
            <person name="Sun H."/>
            <person name="Han J."/>
            <person name="Sharma A."/>
            <person name="Chiniquy J."/>
            <person name="Ngan C.Y."/>
            <person name="Lipzen A."/>
            <person name="Barry K."/>
            <person name="Grigoriev I.V."/>
            <person name="Gunde-Cimerman N."/>
        </authorList>
    </citation>
    <scope>NUCLEOTIDE SEQUENCE [LARGE SCALE GENOMIC DNA]</scope>
    <source>
        <strain evidence="10 11">EXF-2481</strain>
    </source>
</reference>
<dbReference type="STRING" id="1043005.A0A074Y5G2"/>
<dbReference type="GeneID" id="25371243"/>
<feature type="transmembrane region" description="Helical" evidence="9">
    <location>
        <begin position="651"/>
        <end position="673"/>
    </location>
</feature>
<dbReference type="OMA" id="SHIMICV"/>
<sequence length="694" mass="73970">MSSSAQILPVGAGYGVVVGVGFFFAFVMMGISHLQNKYTSFNTKTSEEFNTASRSIKPGLIASGIVSAWTWAATLLQSSTVAYQYGVAGPFWYAAGATVQILMFSILACKVKMNAPRAHTYLEIVQARYGSAAHITFLFFAFVTNILVGSQLLLGGSAVVTSLTGMNVYAAIFLIPVGVCAYVVLGGLRATFLCDYSHTLILMIIILYFMFNAYATNDLIGSPGEMYELLKKAAVQRPVEGNVQGSYMTLKSNYALIFGVIQLCSGSGTVFLDQAYWQRAIASRPSTAVRAYILGGIAWFAIPFGFSTTLGLAAVALTDNPRFPTFPGVPTSGDISAGLAASYAAQALLGKGGAVALLIVLFMAVTSCASAELIAVSSLLTFDVYKRYIRPTASPSSLIFVSHLMICAFGLTMAVFACIWNIIGIDLGWLFLVMGLLIGGAVFPAAFAITWRGQSAAGAISGAIVGLIVGIAAWLATAKVYFGELTVATTGTEYATLAGNLAAIMTGLIVTVVVSLIKPQNFDWAITRSINAENANPIVESQLQKKPLQEEKFNTSTAINPSAEEKQQPPDNDTSSTPSLSTPDTAPLPLTTESDAERAQDLHDEESPNSLRGAFKLACIASFVLTFIMDFLLPMPMFFSHYVFSKGFFTAWIVVSFIWVFTSTAISVVLPVVETAGFLKKFVRDVVGGQKGSS</sequence>
<dbReference type="RefSeq" id="XP_013339683.1">
    <property type="nucleotide sequence ID" value="XM_013484229.1"/>
</dbReference>
<comment type="similarity">
    <text evidence="2 7">Belongs to the sodium:solute symporter (SSF) (TC 2.A.21) family.</text>
</comment>
<dbReference type="OrthoDB" id="6132759at2759"/>
<feature type="transmembrane region" description="Helical" evidence="9">
    <location>
        <begin position="397"/>
        <end position="423"/>
    </location>
</feature>
<evidence type="ECO:0000256" key="2">
    <source>
        <dbReference type="ARBA" id="ARBA00006434"/>
    </source>
</evidence>
<dbReference type="Pfam" id="PF00474">
    <property type="entry name" value="SSF"/>
    <property type="match status" value="1"/>
</dbReference>
<evidence type="ECO:0000256" key="7">
    <source>
        <dbReference type="RuleBase" id="RU362091"/>
    </source>
</evidence>
<evidence type="ECO:0000256" key="4">
    <source>
        <dbReference type="ARBA" id="ARBA00022692"/>
    </source>
</evidence>
<evidence type="ECO:0008006" key="12">
    <source>
        <dbReference type="Google" id="ProtNLM"/>
    </source>
</evidence>
<protein>
    <recommendedName>
        <fullName evidence="12">Solute symporter family transporter</fullName>
    </recommendedName>
</protein>
<dbReference type="NCBIfam" id="TIGR00813">
    <property type="entry name" value="sss"/>
    <property type="match status" value="1"/>
</dbReference>
<feature type="transmembrane region" description="Helical" evidence="9">
    <location>
        <begin position="355"/>
        <end position="385"/>
    </location>
</feature>
<dbReference type="InterPro" id="IPR031155">
    <property type="entry name" value="DUR"/>
</dbReference>
<evidence type="ECO:0000313" key="10">
    <source>
        <dbReference type="EMBL" id="KEQ91174.1"/>
    </source>
</evidence>
<evidence type="ECO:0000313" key="11">
    <source>
        <dbReference type="Proteomes" id="UP000030641"/>
    </source>
</evidence>
<dbReference type="PANTHER" id="PTHR46154">
    <property type="match status" value="1"/>
</dbReference>
<dbReference type="HOGENOM" id="CLU_010778_2_1_1"/>
<dbReference type="FunFam" id="1.20.1730.10:FF:000006">
    <property type="entry name" value="Urea active transporter"/>
    <property type="match status" value="1"/>
</dbReference>
<dbReference type="Gene3D" id="1.20.1730.10">
    <property type="entry name" value="Sodium/glucose cotransporter"/>
    <property type="match status" value="1"/>
</dbReference>
<feature type="transmembrane region" description="Helical" evidence="9">
    <location>
        <begin position="166"/>
        <end position="185"/>
    </location>
</feature>
<keyword evidence="6 9" id="KW-0472">Membrane</keyword>
<dbReference type="InterPro" id="IPR038377">
    <property type="entry name" value="Na/Glc_symporter_sf"/>
</dbReference>
<feature type="transmembrane region" description="Helical" evidence="9">
    <location>
        <begin position="132"/>
        <end position="154"/>
    </location>
</feature>
<evidence type="ECO:0000256" key="6">
    <source>
        <dbReference type="ARBA" id="ARBA00023136"/>
    </source>
</evidence>
<feature type="region of interest" description="Disordered" evidence="8">
    <location>
        <begin position="558"/>
        <end position="590"/>
    </location>
</feature>
<evidence type="ECO:0000256" key="5">
    <source>
        <dbReference type="ARBA" id="ARBA00022989"/>
    </source>
</evidence>
<keyword evidence="4 9" id="KW-0812">Transmembrane</keyword>
<dbReference type="EMBL" id="KL584781">
    <property type="protein sequence ID" value="KEQ91174.1"/>
    <property type="molecule type" value="Genomic_DNA"/>
</dbReference>
<dbReference type="PROSITE" id="PS50283">
    <property type="entry name" value="NA_SOLUT_SYMP_3"/>
    <property type="match status" value="1"/>
</dbReference>
<feature type="transmembrane region" description="Helical" evidence="9">
    <location>
        <begin position="192"/>
        <end position="211"/>
    </location>
</feature>
<feature type="transmembrane region" description="Helical" evidence="9">
    <location>
        <begin position="12"/>
        <end position="34"/>
    </location>
</feature>
<evidence type="ECO:0000256" key="8">
    <source>
        <dbReference type="SAM" id="MobiDB-lite"/>
    </source>
</evidence>
<feature type="transmembrane region" description="Helical" evidence="9">
    <location>
        <begin position="55"/>
        <end position="72"/>
    </location>
</feature>
<evidence type="ECO:0000256" key="9">
    <source>
        <dbReference type="SAM" id="Phobius"/>
    </source>
</evidence>
<feature type="transmembrane region" description="Helical" evidence="9">
    <location>
        <begin position="497"/>
        <end position="517"/>
    </location>
</feature>
<dbReference type="CDD" id="cd11476">
    <property type="entry name" value="SLC5sbd_DUR3"/>
    <property type="match status" value="1"/>
</dbReference>
<dbReference type="GO" id="GO:0015606">
    <property type="term" value="F:spermidine transmembrane transporter activity"/>
    <property type="evidence" value="ECO:0007669"/>
    <property type="project" value="UniProtKB-ARBA"/>
</dbReference>
<gene>
    <name evidence="10" type="ORF">AUEXF2481DRAFT_74722</name>
</gene>
<feature type="transmembrane region" description="Helical" evidence="9">
    <location>
        <begin position="617"/>
        <end position="639"/>
    </location>
</feature>
<keyword evidence="11" id="KW-1185">Reference proteome</keyword>
<feature type="transmembrane region" description="Helical" evidence="9">
    <location>
        <begin position="456"/>
        <end position="477"/>
    </location>
</feature>
<feature type="transmembrane region" description="Helical" evidence="9">
    <location>
        <begin position="429"/>
        <end position="449"/>
    </location>
</feature>
<dbReference type="AlphaFoldDB" id="A0A074Y5G2"/>
<dbReference type="GO" id="GO:0005886">
    <property type="term" value="C:plasma membrane"/>
    <property type="evidence" value="ECO:0007669"/>
    <property type="project" value="TreeGrafter"/>
</dbReference>
<evidence type="ECO:0000256" key="3">
    <source>
        <dbReference type="ARBA" id="ARBA00022448"/>
    </source>
</evidence>
<evidence type="ECO:0000256" key="1">
    <source>
        <dbReference type="ARBA" id="ARBA00004141"/>
    </source>
</evidence>
<dbReference type="InterPro" id="IPR001734">
    <property type="entry name" value="Na/solute_symporter"/>
</dbReference>
<comment type="subcellular location">
    <subcellularLocation>
        <location evidence="1">Membrane</location>
        <topology evidence="1">Multi-pass membrane protein</topology>
    </subcellularLocation>
</comment>
<name>A0A074Y5G2_AURSE</name>
<keyword evidence="3" id="KW-0813">Transport</keyword>
<proteinExistence type="inferred from homology"/>
<dbReference type="GO" id="GO:0015204">
    <property type="term" value="F:urea transmembrane transporter activity"/>
    <property type="evidence" value="ECO:0007669"/>
    <property type="project" value="InterPro"/>
</dbReference>
<feature type="compositionally biased region" description="Low complexity" evidence="8">
    <location>
        <begin position="569"/>
        <end position="590"/>
    </location>
</feature>
<dbReference type="Proteomes" id="UP000030641">
    <property type="component" value="Unassembled WGS sequence"/>
</dbReference>
<dbReference type="PANTHER" id="PTHR46154:SF2">
    <property type="entry name" value="SOLUTE SYMPORTER FAMILY TRANSPORTER (AFU_ORTHOLOGUE AFUA_6G03200)"/>
    <property type="match status" value="1"/>
</dbReference>
<keyword evidence="5 9" id="KW-1133">Transmembrane helix</keyword>
<feature type="transmembrane region" description="Helical" evidence="9">
    <location>
        <begin position="92"/>
        <end position="111"/>
    </location>
</feature>